<evidence type="ECO:0000313" key="5">
    <source>
        <dbReference type="Proteomes" id="UP001162131"/>
    </source>
</evidence>
<evidence type="ECO:0000313" key="4">
    <source>
        <dbReference type="EMBL" id="CAG9312807.1"/>
    </source>
</evidence>
<gene>
    <name evidence="4" type="ORF">BSTOLATCC_MIC7599</name>
</gene>
<dbReference type="Pfam" id="PF00956">
    <property type="entry name" value="NAP"/>
    <property type="match status" value="1"/>
</dbReference>
<feature type="region of interest" description="Disordered" evidence="3">
    <location>
        <begin position="1"/>
        <end position="28"/>
    </location>
</feature>
<dbReference type="AlphaFoldDB" id="A0AAU9IH60"/>
<reference evidence="4" key="1">
    <citation type="submission" date="2021-09" db="EMBL/GenBank/DDBJ databases">
        <authorList>
            <consortium name="AG Swart"/>
            <person name="Singh M."/>
            <person name="Singh A."/>
            <person name="Seah K."/>
            <person name="Emmerich C."/>
        </authorList>
    </citation>
    <scope>NUCLEOTIDE SEQUENCE</scope>
    <source>
        <strain evidence="4">ATCC30299</strain>
    </source>
</reference>
<dbReference type="EMBL" id="CAJZBQ010000009">
    <property type="protein sequence ID" value="CAG9312807.1"/>
    <property type="molecule type" value="Genomic_DNA"/>
</dbReference>
<proteinExistence type="inferred from homology"/>
<feature type="compositionally biased region" description="Basic and acidic residues" evidence="3">
    <location>
        <begin position="269"/>
        <end position="289"/>
    </location>
</feature>
<name>A0AAU9IH60_9CILI</name>
<dbReference type="GO" id="GO:0006334">
    <property type="term" value="P:nucleosome assembly"/>
    <property type="evidence" value="ECO:0007669"/>
    <property type="project" value="InterPro"/>
</dbReference>
<comment type="caution">
    <text evidence="4">The sequence shown here is derived from an EMBL/GenBank/DDBJ whole genome shotgun (WGS) entry which is preliminary data.</text>
</comment>
<protein>
    <recommendedName>
        <fullName evidence="6">Nucleosome assembly protein</fullName>
    </recommendedName>
</protein>
<evidence type="ECO:0008006" key="6">
    <source>
        <dbReference type="Google" id="ProtNLM"/>
    </source>
</evidence>
<dbReference type="SUPFAM" id="SSF143113">
    <property type="entry name" value="NAP-like"/>
    <property type="match status" value="1"/>
</dbReference>
<sequence length="289" mass="33544">MDPQTTAATEEAKEEDYATEIHEQERKAQEAISALPEEEKQRLQPVLDLQKQRDSLYLAYLDELRALENKYDSLYAPLYVQRSQHTKQIAGFWLKALRSNPMTSTFLYEQDDPLLQHLVDIRCFEDHKSENFKLEFEFTPNEFMENTILTKDFTVNGDEPIKTVGTEIHWKNDKNLTQKIKKTKKKGKKGKVNNVTKVVDNPSFFMFFKSHDGDEEIDEEESDEEGFMNDPLGEDYELGMEIRDEIIPNAALFYLNVRHEEDKSDDEEGHAHAAKIDASGADKPECKQQ</sequence>
<evidence type="ECO:0000256" key="2">
    <source>
        <dbReference type="RuleBase" id="RU003876"/>
    </source>
</evidence>
<keyword evidence="5" id="KW-1185">Reference proteome</keyword>
<comment type="similarity">
    <text evidence="1 2">Belongs to the nucleosome assembly protein (NAP) family.</text>
</comment>
<dbReference type="Gene3D" id="3.30.1120.90">
    <property type="entry name" value="Nucleosome assembly protein"/>
    <property type="match status" value="1"/>
</dbReference>
<dbReference type="PANTHER" id="PTHR11875">
    <property type="entry name" value="TESTIS-SPECIFIC Y-ENCODED PROTEIN"/>
    <property type="match status" value="1"/>
</dbReference>
<dbReference type="Gene3D" id="1.20.5.1500">
    <property type="match status" value="1"/>
</dbReference>
<organism evidence="4 5">
    <name type="scientific">Blepharisma stoltei</name>
    <dbReference type="NCBI Taxonomy" id="1481888"/>
    <lineage>
        <taxon>Eukaryota</taxon>
        <taxon>Sar</taxon>
        <taxon>Alveolata</taxon>
        <taxon>Ciliophora</taxon>
        <taxon>Postciliodesmatophora</taxon>
        <taxon>Heterotrichea</taxon>
        <taxon>Heterotrichida</taxon>
        <taxon>Blepharismidae</taxon>
        <taxon>Blepharisma</taxon>
    </lineage>
</organism>
<dbReference type="InterPro" id="IPR037231">
    <property type="entry name" value="NAP-like_sf"/>
</dbReference>
<feature type="compositionally biased region" description="Basic and acidic residues" evidence="3">
    <location>
        <begin position="15"/>
        <end position="28"/>
    </location>
</feature>
<evidence type="ECO:0000256" key="1">
    <source>
        <dbReference type="ARBA" id="ARBA00009947"/>
    </source>
</evidence>
<feature type="region of interest" description="Disordered" evidence="3">
    <location>
        <begin position="261"/>
        <end position="289"/>
    </location>
</feature>
<dbReference type="Proteomes" id="UP001162131">
    <property type="component" value="Unassembled WGS sequence"/>
</dbReference>
<accession>A0AAU9IH60</accession>
<dbReference type="InterPro" id="IPR002164">
    <property type="entry name" value="NAP_family"/>
</dbReference>
<dbReference type="GO" id="GO:0005634">
    <property type="term" value="C:nucleus"/>
    <property type="evidence" value="ECO:0007669"/>
    <property type="project" value="InterPro"/>
</dbReference>
<evidence type="ECO:0000256" key="3">
    <source>
        <dbReference type="SAM" id="MobiDB-lite"/>
    </source>
</evidence>